<feature type="compositionally biased region" description="Basic and acidic residues" evidence="1">
    <location>
        <begin position="589"/>
        <end position="606"/>
    </location>
</feature>
<feature type="region of interest" description="Disordered" evidence="1">
    <location>
        <begin position="198"/>
        <end position="250"/>
    </location>
</feature>
<feature type="compositionally biased region" description="Polar residues" evidence="1">
    <location>
        <begin position="788"/>
        <end position="801"/>
    </location>
</feature>
<feature type="compositionally biased region" description="Basic and acidic residues" evidence="1">
    <location>
        <begin position="964"/>
        <end position="987"/>
    </location>
</feature>
<feature type="region of interest" description="Disordered" evidence="1">
    <location>
        <begin position="524"/>
        <end position="616"/>
    </location>
</feature>
<feature type="region of interest" description="Disordered" evidence="1">
    <location>
        <begin position="454"/>
        <end position="498"/>
    </location>
</feature>
<keyword evidence="4" id="KW-1185">Reference proteome</keyword>
<gene>
    <name evidence="3" type="ORF">QYM36_007286</name>
</gene>
<feature type="compositionally biased region" description="Acidic residues" evidence="1">
    <location>
        <begin position="198"/>
        <end position="210"/>
    </location>
</feature>
<feature type="compositionally biased region" description="Basic and acidic residues" evidence="1">
    <location>
        <begin position="657"/>
        <end position="685"/>
    </location>
</feature>
<evidence type="ECO:0000313" key="4">
    <source>
        <dbReference type="Proteomes" id="UP001187531"/>
    </source>
</evidence>
<protein>
    <submittedName>
        <fullName evidence="3">Uncharacterized protein</fullName>
    </submittedName>
</protein>
<evidence type="ECO:0000256" key="2">
    <source>
        <dbReference type="SAM" id="SignalP"/>
    </source>
</evidence>
<feature type="compositionally biased region" description="Basic and acidic residues" evidence="1">
    <location>
        <begin position="552"/>
        <end position="573"/>
    </location>
</feature>
<evidence type="ECO:0000256" key="1">
    <source>
        <dbReference type="SAM" id="MobiDB-lite"/>
    </source>
</evidence>
<feature type="region of interest" description="Disordered" evidence="1">
    <location>
        <begin position="782"/>
        <end position="801"/>
    </location>
</feature>
<feature type="region of interest" description="Disordered" evidence="1">
    <location>
        <begin position="920"/>
        <end position="1011"/>
    </location>
</feature>
<feature type="compositionally biased region" description="Basic and acidic residues" evidence="1">
    <location>
        <begin position="454"/>
        <end position="465"/>
    </location>
</feature>
<dbReference type="Proteomes" id="UP001187531">
    <property type="component" value="Unassembled WGS sequence"/>
</dbReference>
<comment type="caution">
    <text evidence="3">The sequence shown here is derived from an EMBL/GenBank/DDBJ whole genome shotgun (WGS) entry which is preliminary data.</text>
</comment>
<reference evidence="3" key="1">
    <citation type="submission" date="2023-07" db="EMBL/GenBank/DDBJ databases">
        <title>Chromosome-level genome assembly of Artemia franciscana.</title>
        <authorList>
            <person name="Jo E."/>
        </authorList>
    </citation>
    <scope>NUCLEOTIDE SEQUENCE</scope>
    <source>
        <tissue evidence="3">Whole body</tissue>
    </source>
</reference>
<proteinExistence type="predicted"/>
<dbReference type="EMBL" id="JAVRJZ010000011">
    <property type="protein sequence ID" value="KAK2717091.1"/>
    <property type="molecule type" value="Genomic_DNA"/>
</dbReference>
<sequence length="1024" mass="116066">MWNIAHQFTMKLFIIFAICYVASGQVKRLHVGATLNGLEEPRQRRLLQEADEPEIITVPRPGEEFVFISAGNNQKRGRFLEESKKKHHQSVSLFQAPSSVETGFKGVDLSSNIAKTELKSEASEQISIKPHSVSLFEAPESFDAGSRGIDESVDIIKREAIKEDSTTIKGPISSRTVVKTSPNGKEYEYEYLYYYDDSEEESEEEYEDVEEKQTTTTTSESPTTRPKRVRGKTTTEPTSENAPKVSNSRGQLFVQQQSILNKSPITNLRDNSIARAIKTEPKIEKSFETSSEEIDLNKDTFKKLSVDIENENSEFKEEEINMEILGDSLKQNQATVQGINDEAVKVSLNREDAIQKTQQDSSTINIILKNDETTETQMRVLQQEDANDKKTEELNVSNNDESREDLIDEEQHTAVEDAEIAHSAQAQVEKAHEDPHDIKPMIIHAEMMNEDEFKKKQKQEEHENTEPTIKPFDLENDIAKPTSSTPDEMSEVIPTEAPEFERILPGTRFPARIQAKIEMMTKNADEIIREGSADQEKEQDSNGPDVQSSQNREIDDQNEELKKEIDGIEREASLSDDENLVETSTENQSIEKDETLGDGLPNKEIEGSDASDQDVNEIVAKAEKTILETSKEAIQSNRINDSRAIHNLLVISQALNNEKDESSSEKEVKDDHKSSEATEKTRQSETRTPPPIIQTTSDSDATEATAETTTTKTKRTRFGGIRTRAPFFISRSTTRQADIPQTEGEETSTTTRALTTRFNRFGSRRKPTRTPTRTENVFVVESRDDQSESTTQSALIEQTKQTRGRFRPNLFRGEQRRRKPISGDAESVTVPITFEIKRQRPILPTRSQARVSPLSRRQKTTTTTEVIDLLAEMEATESPEESITLFELKEENEIIKTSAAPNVIHEEVQEEITLRPLRRRPSIPVGERPRKPNISPVAARRLSILGRRRTTTTSPELSEEEEGNESKIEDVEKEEVVEHESEHHHEPELEESEPEPVPETTTQATRLSILERNKLRRFRAKSTL</sequence>
<feature type="compositionally biased region" description="Polar residues" evidence="1">
    <location>
        <begin position="541"/>
        <end position="551"/>
    </location>
</feature>
<keyword evidence="2" id="KW-0732">Signal</keyword>
<feature type="compositionally biased region" description="Polar residues" evidence="1">
    <location>
        <begin position="232"/>
        <end position="250"/>
    </location>
</feature>
<name>A0AA88I2P4_ARTSF</name>
<feature type="chain" id="PRO_5041638851" evidence="2">
    <location>
        <begin position="25"/>
        <end position="1024"/>
    </location>
</feature>
<feature type="compositionally biased region" description="Low complexity" evidence="1">
    <location>
        <begin position="214"/>
        <end position="224"/>
    </location>
</feature>
<feature type="region of interest" description="Disordered" evidence="1">
    <location>
        <begin position="656"/>
        <end position="719"/>
    </location>
</feature>
<feature type="compositionally biased region" description="Low complexity" evidence="1">
    <location>
        <begin position="695"/>
        <end position="711"/>
    </location>
</feature>
<dbReference type="AlphaFoldDB" id="A0AA88I2P4"/>
<feature type="signal peptide" evidence="2">
    <location>
        <begin position="1"/>
        <end position="24"/>
    </location>
</feature>
<accession>A0AA88I2P4</accession>
<feature type="compositionally biased region" description="Basic and acidic residues" evidence="1">
    <location>
        <begin position="524"/>
        <end position="540"/>
    </location>
</feature>
<organism evidence="3 4">
    <name type="scientific">Artemia franciscana</name>
    <name type="common">Brine shrimp</name>
    <name type="synonym">Artemia sanfranciscana</name>
    <dbReference type="NCBI Taxonomy" id="6661"/>
    <lineage>
        <taxon>Eukaryota</taxon>
        <taxon>Metazoa</taxon>
        <taxon>Ecdysozoa</taxon>
        <taxon>Arthropoda</taxon>
        <taxon>Crustacea</taxon>
        <taxon>Branchiopoda</taxon>
        <taxon>Anostraca</taxon>
        <taxon>Artemiidae</taxon>
        <taxon>Artemia</taxon>
    </lineage>
</organism>
<evidence type="ECO:0000313" key="3">
    <source>
        <dbReference type="EMBL" id="KAK2717091.1"/>
    </source>
</evidence>